<accession>X6NIE6</accession>
<feature type="non-terminal residue" evidence="2">
    <location>
        <position position="262"/>
    </location>
</feature>
<evidence type="ECO:0000313" key="2">
    <source>
        <dbReference type="EMBL" id="ETO25761.1"/>
    </source>
</evidence>
<sequence length="262" mass="30074">MQTWLVANDLGSLEKVFKKRNVTLEELCDFNPDDLKAFAETDLELDKQMIKRFVTAVSRLQNEQKQPNVVMEMKSAGTMPSRDGDVEDDKKHVLVYPEEQKAIHDLEDRLRDVGVVANFIEQKIAQWTNESDETSKAIQAELTAMLDKSTIPSVIEKQKELLMRVEGIMAKKEEQLKKQRKLMTAICEEMTASCMSELESYMDQANPKTRDKQQAKEALFSIQSKMERICSSENYSTAVNNHSLWVHPNVKVLGIDDDILFR</sequence>
<comment type="caution">
    <text evidence="2">The sequence shown here is derived from an EMBL/GenBank/DDBJ whole genome shotgun (WGS) entry which is preliminary data.</text>
</comment>
<organism evidence="2 3">
    <name type="scientific">Reticulomyxa filosa</name>
    <dbReference type="NCBI Taxonomy" id="46433"/>
    <lineage>
        <taxon>Eukaryota</taxon>
        <taxon>Sar</taxon>
        <taxon>Rhizaria</taxon>
        <taxon>Retaria</taxon>
        <taxon>Foraminifera</taxon>
        <taxon>Monothalamids</taxon>
        <taxon>Reticulomyxidae</taxon>
        <taxon>Reticulomyxa</taxon>
    </lineage>
</organism>
<name>X6NIE6_RETFI</name>
<gene>
    <name evidence="2" type="ORF">RFI_11373</name>
</gene>
<evidence type="ECO:0008006" key="4">
    <source>
        <dbReference type="Google" id="ProtNLM"/>
    </source>
</evidence>
<feature type="coiled-coil region" evidence="1">
    <location>
        <begin position="155"/>
        <end position="189"/>
    </location>
</feature>
<dbReference type="Proteomes" id="UP000023152">
    <property type="component" value="Unassembled WGS sequence"/>
</dbReference>
<reference evidence="2 3" key="1">
    <citation type="journal article" date="2013" name="Curr. Biol.">
        <title>The Genome of the Foraminiferan Reticulomyxa filosa.</title>
        <authorList>
            <person name="Glockner G."/>
            <person name="Hulsmann N."/>
            <person name="Schleicher M."/>
            <person name="Noegel A.A."/>
            <person name="Eichinger L."/>
            <person name="Gallinger C."/>
            <person name="Pawlowski J."/>
            <person name="Sierra R."/>
            <person name="Euteneuer U."/>
            <person name="Pillet L."/>
            <person name="Moustafa A."/>
            <person name="Platzer M."/>
            <person name="Groth M."/>
            <person name="Szafranski K."/>
            <person name="Schliwa M."/>
        </authorList>
    </citation>
    <scope>NUCLEOTIDE SEQUENCE [LARGE SCALE GENOMIC DNA]</scope>
</reference>
<evidence type="ECO:0000313" key="3">
    <source>
        <dbReference type="Proteomes" id="UP000023152"/>
    </source>
</evidence>
<dbReference type="EMBL" id="ASPP01008302">
    <property type="protein sequence ID" value="ETO25761.1"/>
    <property type="molecule type" value="Genomic_DNA"/>
</dbReference>
<dbReference type="AlphaFoldDB" id="X6NIE6"/>
<protein>
    <recommendedName>
        <fullName evidence="4">SAM domain-containing protein</fullName>
    </recommendedName>
</protein>
<proteinExistence type="predicted"/>
<evidence type="ECO:0000256" key="1">
    <source>
        <dbReference type="SAM" id="Coils"/>
    </source>
</evidence>
<keyword evidence="1" id="KW-0175">Coiled coil</keyword>
<keyword evidence="3" id="KW-1185">Reference proteome</keyword>